<sequence length="56" mass="6466">MPRRGSKLALPLTYYFKSARFINQSSNECNGSTKVTIELSILIIHMIIRKKEKELP</sequence>
<dbReference type="EMBL" id="GGEC01067505">
    <property type="protein sequence ID" value="MBX47989.1"/>
    <property type="molecule type" value="Transcribed_RNA"/>
</dbReference>
<dbReference type="AlphaFoldDB" id="A0A2P2P013"/>
<accession>A0A2P2P013</accession>
<evidence type="ECO:0000313" key="1">
    <source>
        <dbReference type="EMBL" id="MBX47989.1"/>
    </source>
</evidence>
<proteinExistence type="predicted"/>
<reference evidence="1" key="1">
    <citation type="submission" date="2018-02" db="EMBL/GenBank/DDBJ databases">
        <title>Rhizophora mucronata_Transcriptome.</title>
        <authorList>
            <person name="Meera S.P."/>
            <person name="Sreeshan A."/>
            <person name="Augustine A."/>
        </authorList>
    </citation>
    <scope>NUCLEOTIDE SEQUENCE</scope>
    <source>
        <tissue evidence="1">Leaf</tissue>
    </source>
</reference>
<name>A0A2P2P013_RHIMU</name>
<organism evidence="1">
    <name type="scientific">Rhizophora mucronata</name>
    <name type="common">Asiatic mangrove</name>
    <dbReference type="NCBI Taxonomy" id="61149"/>
    <lineage>
        <taxon>Eukaryota</taxon>
        <taxon>Viridiplantae</taxon>
        <taxon>Streptophyta</taxon>
        <taxon>Embryophyta</taxon>
        <taxon>Tracheophyta</taxon>
        <taxon>Spermatophyta</taxon>
        <taxon>Magnoliopsida</taxon>
        <taxon>eudicotyledons</taxon>
        <taxon>Gunneridae</taxon>
        <taxon>Pentapetalae</taxon>
        <taxon>rosids</taxon>
        <taxon>fabids</taxon>
        <taxon>Malpighiales</taxon>
        <taxon>Rhizophoraceae</taxon>
        <taxon>Rhizophora</taxon>
    </lineage>
</organism>
<protein>
    <submittedName>
        <fullName evidence="1">Uncharacterized protein LOC102663149</fullName>
    </submittedName>
</protein>